<proteinExistence type="predicted"/>
<organism evidence="1 2">
    <name type="scientific">Myotis myotis</name>
    <name type="common">Greater mouse-eared bat</name>
    <name type="synonym">Vespertilio myotis</name>
    <dbReference type="NCBI Taxonomy" id="51298"/>
    <lineage>
        <taxon>Eukaryota</taxon>
        <taxon>Metazoa</taxon>
        <taxon>Chordata</taxon>
        <taxon>Craniata</taxon>
        <taxon>Vertebrata</taxon>
        <taxon>Euteleostomi</taxon>
        <taxon>Mammalia</taxon>
        <taxon>Eutheria</taxon>
        <taxon>Laurasiatheria</taxon>
        <taxon>Chiroptera</taxon>
        <taxon>Yangochiroptera</taxon>
        <taxon>Vespertilionidae</taxon>
        <taxon>Myotis</taxon>
    </lineage>
</organism>
<sequence length="212" mass="24029">MCLLLLQLCHHPPFLPLYLLLFLLRWERLPIYHHHLHLIPVIQVAVICLKIQKFCSTISIWDCRCYHHNYWHSMVYVPQMQQQHFHVENYPICTETPTLVDQTIPQLYSDVGRQDGVQVEASTNGTFPNADPASVPHGTVYYPVMTDHCGQPTLPGFDSCLPVMPEFSYIAPWHPIGAAYGGSPHIHGAMNPGPVGYISSPPSPSHFVPRNM</sequence>
<keyword evidence="2" id="KW-1185">Reference proteome</keyword>
<protein>
    <submittedName>
        <fullName evidence="1">ALG13 UDP-N-acetylglucosaminyltransferase subunit</fullName>
    </submittedName>
</protein>
<keyword evidence="1" id="KW-0328">Glycosyltransferase</keyword>
<accession>A0A7J7YBW4</accession>
<name>A0A7J7YBW4_MYOMY</name>
<dbReference type="AlphaFoldDB" id="A0A7J7YBW4"/>
<comment type="caution">
    <text evidence="1">The sequence shown here is derived from an EMBL/GenBank/DDBJ whole genome shotgun (WGS) entry which is preliminary data.</text>
</comment>
<dbReference type="VEuPathDB" id="HostDB:GeneID_118653940"/>
<reference evidence="1 2" key="1">
    <citation type="journal article" date="2020" name="Nature">
        <title>Six reference-quality genomes reveal evolution of bat adaptations.</title>
        <authorList>
            <person name="Jebb D."/>
            <person name="Huang Z."/>
            <person name="Pippel M."/>
            <person name="Hughes G.M."/>
            <person name="Lavrichenko K."/>
            <person name="Devanna P."/>
            <person name="Winkler S."/>
            <person name="Jermiin L.S."/>
            <person name="Skirmuntt E.C."/>
            <person name="Katzourakis A."/>
            <person name="Burkitt-Gray L."/>
            <person name="Ray D.A."/>
            <person name="Sullivan K.A.M."/>
            <person name="Roscito J.G."/>
            <person name="Kirilenko B.M."/>
            <person name="Davalos L.M."/>
            <person name="Corthals A.P."/>
            <person name="Power M.L."/>
            <person name="Jones G."/>
            <person name="Ransome R.D."/>
            <person name="Dechmann D.K.N."/>
            <person name="Locatelli A.G."/>
            <person name="Puechmaille S.J."/>
            <person name="Fedrigo O."/>
            <person name="Jarvis E.D."/>
            <person name="Hiller M."/>
            <person name="Vernes S.C."/>
            <person name="Myers E.W."/>
            <person name="Teeling E.C."/>
        </authorList>
    </citation>
    <scope>NUCLEOTIDE SEQUENCE [LARGE SCALE GENOMIC DNA]</scope>
    <source>
        <strain evidence="1">MMyoMyo1</strain>
        <tissue evidence="1">Flight muscle</tissue>
    </source>
</reference>
<gene>
    <name evidence="1" type="ORF">mMyoMyo1_000589</name>
</gene>
<dbReference type="Proteomes" id="UP000527355">
    <property type="component" value="Unassembled WGS sequence"/>
</dbReference>
<keyword evidence="1" id="KW-0808">Transferase</keyword>
<evidence type="ECO:0000313" key="2">
    <source>
        <dbReference type="Proteomes" id="UP000527355"/>
    </source>
</evidence>
<dbReference type="GO" id="GO:0016757">
    <property type="term" value="F:glycosyltransferase activity"/>
    <property type="evidence" value="ECO:0007669"/>
    <property type="project" value="UniProtKB-KW"/>
</dbReference>
<evidence type="ECO:0000313" key="1">
    <source>
        <dbReference type="EMBL" id="KAF6359422.1"/>
    </source>
</evidence>
<dbReference type="EMBL" id="JABWUV010000004">
    <property type="protein sequence ID" value="KAF6359422.1"/>
    <property type="molecule type" value="Genomic_DNA"/>
</dbReference>